<accession>B2KC82</accession>
<dbReference type="InterPro" id="IPR011990">
    <property type="entry name" value="TPR-like_helical_dom_sf"/>
</dbReference>
<dbReference type="KEGG" id="emi:Emin_0654"/>
<dbReference type="RefSeq" id="WP_012414824.1">
    <property type="nucleotide sequence ID" value="NC_010644.1"/>
</dbReference>
<dbReference type="PROSITE" id="PS51257">
    <property type="entry name" value="PROKAR_LIPOPROTEIN"/>
    <property type="match status" value="1"/>
</dbReference>
<feature type="signal peptide" evidence="1">
    <location>
        <begin position="1"/>
        <end position="19"/>
    </location>
</feature>
<dbReference type="InterPro" id="IPR006597">
    <property type="entry name" value="Sel1-like"/>
</dbReference>
<evidence type="ECO:0000313" key="2">
    <source>
        <dbReference type="EMBL" id="ACC98209.1"/>
    </source>
</evidence>
<gene>
    <name evidence="2" type="ordered locus">Emin_0654</name>
</gene>
<keyword evidence="3" id="KW-1185">Reference proteome</keyword>
<dbReference type="SMART" id="SM00671">
    <property type="entry name" value="SEL1"/>
    <property type="match status" value="2"/>
</dbReference>
<evidence type="ECO:0000313" key="3">
    <source>
        <dbReference type="Proteomes" id="UP000001029"/>
    </source>
</evidence>
<proteinExistence type="predicted"/>
<dbReference type="STRING" id="445932.Emin_0654"/>
<dbReference type="Gene3D" id="1.25.40.10">
    <property type="entry name" value="Tetratricopeptide repeat domain"/>
    <property type="match status" value="1"/>
</dbReference>
<organism evidence="2 3">
    <name type="scientific">Elusimicrobium minutum (strain Pei191)</name>
    <dbReference type="NCBI Taxonomy" id="445932"/>
    <lineage>
        <taxon>Bacteria</taxon>
        <taxon>Pseudomonadati</taxon>
        <taxon>Elusimicrobiota</taxon>
        <taxon>Elusimicrobia</taxon>
        <taxon>Elusimicrobiales</taxon>
        <taxon>Elusimicrobiaceae</taxon>
        <taxon>Elusimicrobium</taxon>
    </lineage>
</organism>
<sequence length="276" mass="31210">MRKYITLFCAALLFLCACADKQVATKSVPDKYSQYLDAYLEFDYVQTPQDIKNNMNALTAAAEDGFTLAIGKMANVYAYGLNNNEVSIETACLWDKKNAFENTLFCRYDNIQWKRGLKARFDDISKAAEAGDKDAKYALAFEYYLIGAYPVKKDISKALDALKELSSGGYGKASLHLALIYENYPAFKNCGLIVEMYNKAHLQGVPSAACHLGRLYEDGNCVEFDINKALEWFQKGADAGEPMCFGYLSDMYLNKNYPVYNRKLGNKYKELYHSEQ</sequence>
<dbReference type="SUPFAM" id="SSF81901">
    <property type="entry name" value="HCP-like"/>
    <property type="match status" value="1"/>
</dbReference>
<reference evidence="2 3" key="1">
    <citation type="journal article" date="2009" name="Appl. Environ. Microbiol.">
        <title>Genomic analysis of 'Elusimicrobium minutum,' the first cultivated representative of the phylum 'Elusimicrobia' (formerly termite group 1).</title>
        <authorList>
            <person name="Herlemann D.P.R."/>
            <person name="Geissinger O."/>
            <person name="Ikeda-Ohtsubo W."/>
            <person name="Kunin V."/>
            <person name="Sun H."/>
            <person name="Lapidus A."/>
            <person name="Hugenholtz P."/>
            <person name="Brune A."/>
        </authorList>
    </citation>
    <scope>NUCLEOTIDE SEQUENCE [LARGE SCALE GENOMIC DNA]</scope>
    <source>
        <strain evidence="2 3">Pei191</strain>
    </source>
</reference>
<feature type="chain" id="PRO_5002779789" evidence="1">
    <location>
        <begin position="20"/>
        <end position="276"/>
    </location>
</feature>
<dbReference type="Proteomes" id="UP000001029">
    <property type="component" value="Chromosome"/>
</dbReference>
<name>B2KC82_ELUMP</name>
<protein>
    <submittedName>
        <fullName evidence="2">Sel1 domain protein repeat-containing protein</fullName>
    </submittedName>
</protein>
<dbReference type="PANTHER" id="PTHR11102:SF160">
    <property type="entry name" value="ERAD-ASSOCIATED E3 UBIQUITIN-PROTEIN LIGASE COMPONENT HRD3"/>
    <property type="match status" value="1"/>
</dbReference>
<evidence type="ECO:0000256" key="1">
    <source>
        <dbReference type="SAM" id="SignalP"/>
    </source>
</evidence>
<dbReference type="InterPro" id="IPR050767">
    <property type="entry name" value="Sel1_AlgK"/>
</dbReference>
<dbReference type="AlphaFoldDB" id="B2KC82"/>
<dbReference type="PANTHER" id="PTHR11102">
    <property type="entry name" value="SEL-1-LIKE PROTEIN"/>
    <property type="match status" value="1"/>
</dbReference>
<dbReference type="OrthoDB" id="1442375at2"/>
<dbReference type="HOGENOM" id="CLU_000288_36_2_0"/>
<dbReference type="EMBL" id="CP001055">
    <property type="protein sequence ID" value="ACC98209.1"/>
    <property type="molecule type" value="Genomic_DNA"/>
</dbReference>
<keyword evidence="1" id="KW-0732">Signal</keyword>
<dbReference type="Pfam" id="PF08238">
    <property type="entry name" value="Sel1"/>
    <property type="match status" value="2"/>
</dbReference>